<reference evidence="4" key="1">
    <citation type="journal article" date="2019" name="Int. J. Syst. Evol. Microbiol.">
        <title>The Global Catalogue of Microorganisms (GCM) 10K type strain sequencing project: providing services to taxonomists for standard genome sequencing and annotation.</title>
        <authorList>
            <consortium name="The Broad Institute Genomics Platform"/>
            <consortium name="The Broad Institute Genome Sequencing Center for Infectious Disease"/>
            <person name="Wu L."/>
            <person name="Ma J."/>
        </authorList>
    </citation>
    <scope>NUCLEOTIDE SEQUENCE [LARGE SCALE GENOMIC DNA]</scope>
    <source>
        <strain evidence="4">CCUG 58938</strain>
    </source>
</reference>
<keyword evidence="1" id="KW-0472">Membrane</keyword>
<proteinExistence type="predicted"/>
<feature type="transmembrane region" description="Helical" evidence="1">
    <location>
        <begin position="64"/>
        <end position="85"/>
    </location>
</feature>
<evidence type="ECO:0000313" key="4">
    <source>
        <dbReference type="Proteomes" id="UP001597112"/>
    </source>
</evidence>
<dbReference type="EMBL" id="JBHTKA010000001">
    <property type="protein sequence ID" value="MFD0999087.1"/>
    <property type="molecule type" value="Genomic_DNA"/>
</dbReference>
<dbReference type="Proteomes" id="UP001597112">
    <property type="component" value="Unassembled WGS sequence"/>
</dbReference>
<keyword evidence="1" id="KW-0812">Transmembrane</keyword>
<feature type="transmembrane region" description="Helical" evidence="1">
    <location>
        <begin position="318"/>
        <end position="339"/>
    </location>
</feature>
<feature type="transmembrane region" description="Helical" evidence="1">
    <location>
        <begin position="281"/>
        <end position="298"/>
    </location>
</feature>
<gene>
    <name evidence="3" type="ORF">ACFQ21_07205</name>
</gene>
<accession>A0ABW3K253</accession>
<keyword evidence="1" id="KW-1133">Transmembrane helix</keyword>
<keyword evidence="4" id="KW-1185">Reference proteome</keyword>
<feature type="transmembrane region" description="Helical" evidence="1">
    <location>
        <begin position="199"/>
        <end position="221"/>
    </location>
</feature>
<feature type="transmembrane region" description="Helical" evidence="1">
    <location>
        <begin position="149"/>
        <end position="165"/>
    </location>
</feature>
<feature type="transmembrane region" description="Helical" evidence="1">
    <location>
        <begin position="362"/>
        <end position="384"/>
    </location>
</feature>
<evidence type="ECO:0000256" key="1">
    <source>
        <dbReference type="SAM" id="Phobius"/>
    </source>
</evidence>
<sequence>MTATATVNGVLVEKPRISSIDLVRGIIMIIMALDHTRDFFHADANVFQPTDLTKTNPILFFTRWITHFCAPTFVFLSGTAARISLQRKSKKELSMFLLTRGLWLVILEFTIVRFGILFNLYYDFVIMQVIWVIGTSMIVLSALVFLPEMVIGILGLIFILGHNAFDAHPLDPTDSGYTIWAILRQTGAIPLDANHLVLAFYPLIPWLGIMLAGYAIGKWYTREYDATQRRKQLLTAGIIAVLLFIVLRFINIYGDPALWSTQKNIVFTILSFINCTKYPPSLLYTLMTLGPVLIILSWMEGKELNFLKPALVFGRVPLFYYVLHFYLIHTISLISYMIINDKSLSEVDFHFGNAFGGIPTGWGYSLGIVYIAWISVVVALYPVCKWYNRYKSTHSYTWLSYV</sequence>
<name>A0ABW3K253_9BACT</name>
<dbReference type="RefSeq" id="WP_377576904.1">
    <property type="nucleotide sequence ID" value="NZ_JBHTKA010000001.1"/>
</dbReference>
<dbReference type="PANTHER" id="PTHR40407:SF1">
    <property type="entry name" value="HEPARAN-ALPHA-GLUCOSAMINIDE N-ACETYLTRANSFERASE CATALYTIC DOMAIN-CONTAINING PROTEIN"/>
    <property type="match status" value="1"/>
</dbReference>
<feature type="domain" description="Heparan-alpha-glucosaminide N-acetyltransferase catalytic" evidence="2">
    <location>
        <begin position="16"/>
        <end position="245"/>
    </location>
</feature>
<protein>
    <submittedName>
        <fullName evidence="3">DUF1624 domain-containing protein</fullName>
    </submittedName>
</protein>
<organism evidence="3 4">
    <name type="scientific">Ohtaekwangia kribbensis</name>
    <dbReference type="NCBI Taxonomy" id="688913"/>
    <lineage>
        <taxon>Bacteria</taxon>
        <taxon>Pseudomonadati</taxon>
        <taxon>Bacteroidota</taxon>
        <taxon>Cytophagia</taxon>
        <taxon>Cytophagales</taxon>
        <taxon>Fulvivirgaceae</taxon>
        <taxon>Ohtaekwangia</taxon>
    </lineage>
</organism>
<evidence type="ECO:0000259" key="2">
    <source>
        <dbReference type="Pfam" id="PF07786"/>
    </source>
</evidence>
<dbReference type="Pfam" id="PF07786">
    <property type="entry name" value="HGSNAT_cat"/>
    <property type="match status" value="1"/>
</dbReference>
<feature type="transmembrane region" description="Helical" evidence="1">
    <location>
        <begin position="97"/>
        <end position="118"/>
    </location>
</feature>
<evidence type="ECO:0000313" key="3">
    <source>
        <dbReference type="EMBL" id="MFD0999087.1"/>
    </source>
</evidence>
<dbReference type="InterPro" id="IPR012429">
    <property type="entry name" value="HGSNAT_cat"/>
</dbReference>
<feature type="transmembrane region" description="Helical" evidence="1">
    <location>
        <begin position="233"/>
        <end position="254"/>
    </location>
</feature>
<comment type="caution">
    <text evidence="3">The sequence shown here is derived from an EMBL/GenBank/DDBJ whole genome shotgun (WGS) entry which is preliminary data.</text>
</comment>
<dbReference type="PANTHER" id="PTHR40407">
    <property type="entry name" value="MEMBRANE PROTEIN-LIKE PROTEIN"/>
    <property type="match status" value="1"/>
</dbReference>